<comment type="caution">
    <text evidence="7">The sequence shown here is derived from an EMBL/GenBank/DDBJ whole genome shotgun (WGS) entry which is preliminary data.</text>
</comment>
<keyword evidence="3" id="KW-0249">Electron transport</keyword>
<evidence type="ECO:0000259" key="6">
    <source>
        <dbReference type="PROSITE" id="PS51352"/>
    </source>
</evidence>
<dbReference type="InterPro" id="IPR036249">
    <property type="entry name" value="Thioredoxin-like_sf"/>
</dbReference>
<dbReference type="InterPro" id="IPR013766">
    <property type="entry name" value="Thioredoxin_domain"/>
</dbReference>
<dbReference type="Pfam" id="PF00085">
    <property type="entry name" value="Thioredoxin"/>
    <property type="match status" value="1"/>
</dbReference>
<dbReference type="Proteomes" id="UP001085076">
    <property type="component" value="Miscellaneous, Linkage group lg05"/>
</dbReference>
<dbReference type="EMBL" id="JAGGNH010000005">
    <property type="protein sequence ID" value="KAJ0973282.1"/>
    <property type="molecule type" value="Genomic_DNA"/>
</dbReference>
<evidence type="ECO:0000313" key="8">
    <source>
        <dbReference type="Proteomes" id="UP001085076"/>
    </source>
</evidence>
<dbReference type="InterPro" id="IPR017937">
    <property type="entry name" value="Thioredoxin_CS"/>
</dbReference>
<protein>
    <recommendedName>
        <fullName evidence="6">Thioredoxin domain-containing protein</fullName>
    </recommendedName>
</protein>
<proteinExistence type="predicted"/>
<evidence type="ECO:0000256" key="2">
    <source>
        <dbReference type="ARBA" id="ARBA00022946"/>
    </source>
</evidence>
<dbReference type="NCBIfam" id="TIGR01068">
    <property type="entry name" value="thioredoxin"/>
    <property type="match status" value="1"/>
</dbReference>
<evidence type="ECO:0000256" key="3">
    <source>
        <dbReference type="ARBA" id="ARBA00022982"/>
    </source>
</evidence>
<keyword evidence="8" id="KW-1185">Reference proteome</keyword>
<sequence>MAPEVAPLSPSTVLPNRFFSCSRGLDGCGIRSIPSSHSSLLAGKRTRRRGAATSNFASNVCCALPGAPEVITASSWNNAILQNDAPVLVEFWASWCGPCRMVHRVFEEIAREYVGRVKFYKLNTDDYPHVASSNSVERIPTVILFKNGEKIQSITGTLPKSVYVTAIEQSLTN</sequence>
<dbReference type="SUPFAM" id="SSF52833">
    <property type="entry name" value="Thioredoxin-like"/>
    <property type="match status" value="1"/>
</dbReference>
<evidence type="ECO:0000256" key="1">
    <source>
        <dbReference type="ARBA" id="ARBA00022448"/>
    </source>
</evidence>
<evidence type="ECO:0000256" key="4">
    <source>
        <dbReference type="ARBA" id="ARBA00023157"/>
    </source>
</evidence>
<reference evidence="7" key="1">
    <citation type="submission" date="2021-03" db="EMBL/GenBank/DDBJ databases">
        <authorList>
            <person name="Li Z."/>
            <person name="Yang C."/>
        </authorList>
    </citation>
    <scope>NUCLEOTIDE SEQUENCE</scope>
    <source>
        <strain evidence="7">Dzin_1.0</strain>
        <tissue evidence="7">Leaf</tissue>
    </source>
</reference>
<feature type="domain" description="Thioredoxin" evidence="6">
    <location>
        <begin position="47"/>
        <end position="172"/>
    </location>
</feature>
<dbReference type="GO" id="GO:0005737">
    <property type="term" value="C:cytoplasm"/>
    <property type="evidence" value="ECO:0007669"/>
    <property type="project" value="TreeGrafter"/>
</dbReference>
<evidence type="ECO:0000256" key="5">
    <source>
        <dbReference type="ARBA" id="ARBA00023284"/>
    </source>
</evidence>
<dbReference type="AlphaFoldDB" id="A0A9D5CHA8"/>
<organism evidence="7 8">
    <name type="scientific">Dioscorea zingiberensis</name>
    <dbReference type="NCBI Taxonomy" id="325984"/>
    <lineage>
        <taxon>Eukaryota</taxon>
        <taxon>Viridiplantae</taxon>
        <taxon>Streptophyta</taxon>
        <taxon>Embryophyta</taxon>
        <taxon>Tracheophyta</taxon>
        <taxon>Spermatophyta</taxon>
        <taxon>Magnoliopsida</taxon>
        <taxon>Liliopsida</taxon>
        <taxon>Dioscoreales</taxon>
        <taxon>Dioscoreaceae</taxon>
        <taxon>Dioscorea</taxon>
    </lineage>
</organism>
<keyword evidence="2" id="KW-0809">Transit peptide</keyword>
<dbReference type="PANTHER" id="PTHR45663:SF21">
    <property type="entry name" value="THIOREDOXIN M3, CHLOROPLASTIC"/>
    <property type="match status" value="1"/>
</dbReference>
<keyword evidence="4" id="KW-1015">Disulfide bond</keyword>
<gene>
    <name evidence="7" type="ORF">J5N97_021241</name>
</gene>
<dbReference type="PROSITE" id="PS51352">
    <property type="entry name" value="THIOREDOXIN_2"/>
    <property type="match status" value="1"/>
</dbReference>
<dbReference type="OrthoDB" id="2121326at2759"/>
<keyword evidence="1" id="KW-0813">Transport</keyword>
<reference evidence="7" key="2">
    <citation type="journal article" date="2022" name="Hortic Res">
        <title>The genome of Dioscorea zingiberensis sheds light on the biosynthesis, origin and evolution of the medicinally important diosgenin saponins.</title>
        <authorList>
            <person name="Li Y."/>
            <person name="Tan C."/>
            <person name="Li Z."/>
            <person name="Guo J."/>
            <person name="Li S."/>
            <person name="Chen X."/>
            <person name="Wang C."/>
            <person name="Dai X."/>
            <person name="Yang H."/>
            <person name="Song W."/>
            <person name="Hou L."/>
            <person name="Xu J."/>
            <person name="Tong Z."/>
            <person name="Xu A."/>
            <person name="Yuan X."/>
            <person name="Wang W."/>
            <person name="Yang Q."/>
            <person name="Chen L."/>
            <person name="Sun Z."/>
            <person name="Wang K."/>
            <person name="Pan B."/>
            <person name="Chen J."/>
            <person name="Bao Y."/>
            <person name="Liu F."/>
            <person name="Qi X."/>
            <person name="Gang D.R."/>
            <person name="Wen J."/>
            <person name="Li J."/>
        </authorList>
    </citation>
    <scope>NUCLEOTIDE SEQUENCE</scope>
    <source>
        <strain evidence="7">Dzin_1.0</strain>
    </source>
</reference>
<dbReference type="CDD" id="cd02947">
    <property type="entry name" value="TRX_family"/>
    <property type="match status" value="1"/>
</dbReference>
<dbReference type="Gene3D" id="3.40.30.10">
    <property type="entry name" value="Glutaredoxin"/>
    <property type="match status" value="1"/>
</dbReference>
<dbReference type="PROSITE" id="PS00194">
    <property type="entry name" value="THIOREDOXIN_1"/>
    <property type="match status" value="1"/>
</dbReference>
<evidence type="ECO:0000313" key="7">
    <source>
        <dbReference type="EMBL" id="KAJ0973282.1"/>
    </source>
</evidence>
<name>A0A9D5CHA8_9LILI</name>
<dbReference type="PANTHER" id="PTHR45663">
    <property type="entry name" value="GEO12009P1"/>
    <property type="match status" value="1"/>
</dbReference>
<keyword evidence="5" id="KW-0676">Redox-active center</keyword>
<dbReference type="FunFam" id="3.40.30.10:FF:000001">
    <property type="entry name" value="Thioredoxin"/>
    <property type="match status" value="1"/>
</dbReference>
<dbReference type="GO" id="GO:0015035">
    <property type="term" value="F:protein-disulfide reductase activity"/>
    <property type="evidence" value="ECO:0007669"/>
    <property type="project" value="InterPro"/>
</dbReference>
<dbReference type="InterPro" id="IPR005746">
    <property type="entry name" value="Thioredoxin"/>
</dbReference>
<dbReference type="PRINTS" id="PR00421">
    <property type="entry name" value="THIOREDOXIN"/>
</dbReference>
<accession>A0A9D5CHA8</accession>